<keyword evidence="7" id="KW-1185">Reference proteome</keyword>
<keyword evidence="2 5" id="KW-0812">Transmembrane</keyword>
<dbReference type="EMBL" id="QGDL01000001">
    <property type="protein sequence ID" value="PWJ32185.1"/>
    <property type="molecule type" value="Genomic_DNA"/>
</dbReference>
<protein>
    <submittedName>
        <fullName evidence="6">Putative sporulation protein YtaF</fullName>
    </submittedName>
</protein>
<feature type="transmembrane region" description="Helical" evidence="5">
    <location>
        <begin position="60"/>
        <end position="83"/>
    </location>
</feature>
<proteinExistence type="predicted"/>
<dbReference type="RefSeq" id="WP_181368551.1">
    <property type="nucleotide sequence ID" value="NZ_BAAACK010000007.1"/>
</dbReference>
<accession>A0A2Y9BEM8</accession>
<dbReference type="Proteomes" id="UP000245845">
    <property type="component" value="Unassembled WGS sequence"/>
</dbReference>
<evidence type="ECO:0000256" key="5">
    <source>
        <dbReference type="SAM" id="Phobius"/>
    </source>
</evidence>
<feature type="transmembrane region" description="Helical" evidence="5">
    <location>
        <begin position="6"/>
        <end position="26"/>
    </location>
</feature>
<dbReference type="PANTHER" id="PTHR35529">
    <property type="entry name" value="MANGANESE EFFLUX PUMP MNTP-RELATED"/>
    <property type="match status" value="1"/>
</dbReference>
<keyword evidence="4 5" id="KW-0472">Membrane</keyword>
<evidence type="ECO:0000256" key="1">
    <source>
        <dbReference type="ARBA" id="ARBA00022475"/>
    </source>
</evidence>
<gene>
    <name evidence="6" type="ORF">A8806_101473</name>
</gene>
<reference evidence="6 7" key="1">
    <citation type="submission" date="2018-05" db="EMBL/GenBank/DDBJ databases">
        <title>The Hungate 1000. A catalogue of reference genomes from the rumen microbiome.</title>
        <authorList>
            <person name="Kelly W."/>
        </authorList>
    </citation>
    <scope>NUCLEOTIDE SEQUENCE [LARGE SCALE GENOMIC DNA]</scope>
    <source>
        <strain evidence="6 7">NLAE-zl-C242</strain>
    </source>
</reference>
<evidence type="ECO:0000256" key="4">
    <source>
        <dbReference type="ARBA" id="ARBA00023136"/>
    </source>
</evidence>
<comment type="caution">
    <text evidence="6">The sequence shown here is derived from an EMBL/GenBank/DDBJ whole genome shotgun (WGS) entry which is preliminary data.</text>
</comment>
<feature type="transmembrane region" description="Helical" evidence="5">
    <location>
        <begin position="33"/>
        <end position="54"/>
    </location>
</feature>
<evidence type="ECO:0000313" key="7">
    <source>
        <dbReference type="Proteomes" id="UP000245845"/>
    </source>
</evidence>
<dbReference type="AlphaFoldDB" id="A0A2Y9BEM8"/>
<organism evidence="6 7">
    <name type="scientific">Faecalicatena orotica</name>
    <dbReference type="NCBI Taxonomy" id="1544"/>
    <lineage>
        <taxon>Bacteria</taxon>
        <taxon>Bacillati</taxon>
        <taxon>Bacillota</taxon>
        <taxon>Clostridia</taxon>
        <taxon>Lachnospirales</taxon>
        <taxon>Lachnospiraceae</taxon>
        <taxon>Faecalicatena</taxon>
    </lineage>
</organism>
<evidence type="ECO:0000313" key="6">
    <source>
        <dbReference type="EMBL" id="PWJ32185.1"/>
    </source>
</evidence>
<keyword evidence="1" id="KW-1003">Cell membrane</keyword>
<evidence type="ECO:0000256" key="3">
    <source>
        <dbReference type="ARBA" id="ARBA00022989"/>
    </source>
</evidence>
<dbReference type="PANTHER" id="PTHR35529:SF2">
    <property type="entry name" value="SPORULATION PROTEIN YTAF-RELATED"/>
    <property type="match status" value="1"/>
</dbReference>
<feature type="transmembrane region" description="Helical" evidence="5">
    <location>
        <begin position="150"/>
        <end position="170"/>
    </location>
</feature>
<name>A0A2Y9BEM8_9FIRM</name>
<dbReference type="Pfam" id="PF02659">
    <property type="entry name" value="Mntp"/>
    <property type="match status" value="2"/>
</dbReference>
<feature type="transmembrane region" description="Helical" evidence="5">
    <location>
        <begin position="125"/>
        <end position="144"/>
    </location>
</feature>
<sequence length="201" mass="21203">MHLISSLLFALSANIDSFIVGMSYGIKKSNIDLLKSTIISLVTLAGTIVAILMGTEISQFLPASSTQAIGCALLIGLGLYYILKSLFGFLSKKCKKTEVKSNELSASSSKKEPAEATLLTLKEGLFLGLALSINNFGMGIGASITGLKLVPTAIMSLIVSVVFLYAGNFIGKTKVPRISDQLADVISGLILVGLGAYELFF</sequence>
<keyword evidence="3 5" id="KW-1133">Transmembrane helix</keyword>
<dbReference type="InterPro" id="IPR003810">
    <property type="entry name" value="Mntp/YtaF"/>
</dbReference>
<evidence type="ECO:0000256" key="2">
    <source>
        <dbReference type="ARBA" id="ARBA00022692"/>
    </source>
</evidence>